<sequence>MLLIDDDAVTNFVNRKLLEKIDAVEKVQIANNGKIALQLLEQQSQSDAIPDLILLDINMPVMGGVEFMTAFQELELEQKESIKVVILTTSNHPRDLQCFADLPVAGFLNKPLTTQKITSLLEQHFPS</sequence>
<dbReference type="InterPro" id="IPR011006">
    <property type="entry name" value="CheY-like_superfamily"/>
</dbReference>
<dbReference type="PROSITE" id="PS50110">
    <property type="entry name" value="RESPONSE_REGULATORY"/>
    <property type="match status" value="1"/>
</dbReference>
<evidence type="ECO:0000256" key="1">
    <source>
        <dbReference type="PROSITE-ProRule" id="PRU00169"/>
    </source>
</evidence>
<dbReference type="GO" id="GO:0000160">
    <property type="term" value="P:phosphorelay signal transduction system"/>
    <property type="evidence" value="ECO:0007669"/>
    <property type="project" value="InterPro"/>
</dbReference>
<comment type="caution">
    <text evidence="3">The sequence shown here is derived from an EMBL/GenBank/DDBJ whole genome shotgun (WGS) entry which is preliminary data.</text>
</comment>
<keyword evidence="4" id="KW-1185">Reference proteome</keyword>
<dbReference type="Pfam" id="PF00072">
    <property type="entry name" value="Response_reg"/>
    <property type="match status" value="1"/>
</dbReference>
<protein>
    <submittedName>
        <fullName evidence="3">Response regulator</fullName>
    </submittedName>
</protein>
<dbReference type="PANTHER" id="PTHR44520">
    <property type="entry name" value="RESPONSE REGULATOR RCP1-RELATED"/>
    <property type="match status" value="1"/>
</dbReference>
<evidence type="ECO:0000259" key="2">
    <source>
        <dbReference type="PROSITE" id="PS50110"/>
    </source>
</evidence>
<name>A0A501W4J4_9BACT</name>
<accession>A0A501W4J4</accession>
<dbReference type="InterPro" id="IPR001789">
    <property type="entry name" value="Sig_transdc_resp-reg_receiver"/>
</dbReference>
<dbReference type="Proteomes" id="UP000316727">
    <property type="component" value="Unassembled WGS sequence"/>
</dbReference>
<evidence type="ECO:0000313" key="3">
    <source>
        <dbReference type="EMBL" id="TPE42171.1"/>
    </source>
</evidence>
<feature type="modified residue" description="4-aspartylphosphate" evidence="1">
    <location>
        <position position="56"/>
    </location>
</feature>
<dbReference type="SMART" id="SM00448">
    <property type="entry name" value="REC"/>
    <property type="match status" value="1"/>
</dbReference>
<gene>
    <name evidence="3" type="ORF">FJM65_18885</name>
</gene>
<dbReference type="Gene3D" id="3.40.50.2300">
    <property type="match status" value="1"/>
</dbReference>
<dbReference type="OrthoDB" id="1524091at2"/>
<keyword evidence="1" id="KW-0597">Phosphoprotein</keyword>
<proteinExistence type="predicted"/>
<dbReference type="PANTHER" id="PTHR44520:SF2">
    <property type="entry name" value="RESPONSE REGULATOR RCP1"/>
    <property type="match status" value="1"/>
</dbReference>
<organism evidence="3 4">
    <name type="scientific">Pontibacter mangrovi</name>
    <dbReference type="NCBI Taxonomy" id="2589816"/>
    <lineage>
        <taxon>Bacteria</taxon>
        <taxon>Pseudomonadati</taxon>
        <taxon>Bacteroidota</taxon>
        <taxon>Cytophagia</taxon>
        <taxon>Cytophagales</taxon>
        <taxon>Hymenobacteraceae</taxon>
        <taxon>Pontibacter</taxon>
    </lineage>
</organism>
<feature type="domain" description="Response regulatory" evidence="2">
    <location>
        <begin position="1"/>
        <end position="125"/>
    </location>
</feature>
<dbReference type="AlphaFoldDB" id="A0A501W4J4"/>
<dbReference type="EMBL" id="VFRQ01000014">
    <property type="protein sequence ID" value="TPE42171.1"/>
    <property type="molecule type" value="Genomic_DNA"/>
</dbReference>
<evidence type="ECO:0000313" key="4">
    <source>
        <dbReference type="Proteomes" id="UP000316727"/>
    </source>
</evidence>
<reference evidence="3 4" key="1">
    <citation type="submission" date="2019-06" db="EMBL/GenBank/DDBJ databases">
        <title>A novel bacterium of genus Pontibacter, isolated from marine sediment.</title>
        <authorList>
            <person name="Huang H."/>
            <person name="Mo K."/>
            <person name="Hu Y."/>
        </authorList>
    </citation>
    <scope>NUCLEOTIDE SEQUENCE [LARGE SCALE GENOMIC DNA]</scope>
    <source>
        <strain evidence="3 4">HB172049</strain>
    </source>
</reference>
<dbReference type="InterPro" id="IPR052893">
    <property type="entry name" value="TCS_response_regulator"/>
</dbReference>
<dbReference type="SUPFAM" id="SSF52172">
    <property type="entry name" value="CheY-like"/>
    <property type="match status" value="1"/>
</dbReference>